<keyword evidence="2" id="KW-0378">Hydrolase</keyword>
<dbReference type="Pfam" id="PF00293">
    <property type="entry name" value="NUDIX"/>
    <property type="match status" value="1"/>
</dbReference>
<dbReference type="CDD" id="cd04692">
    <property type="entry name" value="NUDIX_Hydrolase"/>
    <property type="match status" value="1"/>
</dbReference>
<dbReference type="InterPro" id="IPR000086">
    <property type="entry name" value="NUDIX_hydrolase_dom"/>
</dbReference>
<dbReference type="PROSITE" id="PS51462">
    <property type="entry name" value="NUDIX"/>
    <property type="match status" value="1"/>
</dbReference>
<proteinExistence type="predicted"/>
<dbReference type="GO" id="GO:0016787">
    <property type="term" value="F:hydrolase activity"/>
    <property type="evidence" value="ECO:0007669"/>
    <property type="project" value="UniProtKB-KW"/>
</dbReference>
<dbReference type="EMBL" id="BLAE01000026">
    <property type="protein sequence ID" value="GES11080.1"/>
    <property type="molecule type" value="Genomic_DNA"/>
</dbReference>
<name>A0A5M3WR55_9ACTN</name>
<protein>
    <submittedName>
        <fullName evidence="2">Putative Nudix hydrolase</fullName>
    </submittedName>
</protein>
<evidence type="ECO:0000259" key="1">
    <source>
        <dbReference type="PROSITE" id="PS51462"/>
    </source>
</evidence>
<dbReference type="AlphaFoldDB" id="A0A5M3WR55"/>
<evidence type="ECO:0000313" key="3">
    <source>
        <dbReference type="Proteomes" id="UP000331127"/>
    </source>
</evidence>
<dbReference type="Gene3D" id="3.90.79.10">
    <property type="entry name" value="Nucleoside Triphosphate Pyrophosphohydrolase"/>
    <property type="match status" value="1"/>
</dbReference>
<reference evidence="2 3" key="1">
    <citation type="submission" date="2019-10" db="EMBL/GenBank/DDBJ databases">
        <title>Whole genome shotgun sequence of Acrocarpospora macrocephala NBRC 16266.</title>
        <authorList>
            <person name="Ichikawa N."/>
            <person name="Kimura A."/>
            <person name="Kitahashi Y."/>
            <person name="Komaki H."/>
            <person name="Oguchi A."/>
        </authorList>
    </citation>
    <scope>NUCLEOTIDE SEQUENCE [LARGE SCALE GENOMIC DNA]</scope>
    <source>
        <strain evidence="2 3">NBRC 16266</strain>
    </source>
</reference>
<keyword evidence="3" id="KW-1185">Reference proteome</keyword>
<comment type="caution">
    <text evidence="2">The sequence shown here is derived from an EMBL/GenBank/DDBJ whole genome shotgun (WGS) entry which is preliminary data.</text>
</comment>
<gene>
    <name evidence="2" type="ORF">Amac_046770</name>
</gene>
<dbReference type="RefSeq" id="WP_155356462.1">
    <property type="nucleotide sequence ID" value="NZ_BAAAHL010000036.1"/>
</dbReference>
<organism evidence="2 3">
    <name type="scientific">Acrocarpospora macrocephala</name>
    <dbReference type="NCBI Taxonomy" id="150177"/>
    <lineage>
        <taxon>Bacteria</taxon>
        <taxon>Bacillati</taxon>
        <taxon>Actinomycetota</taxon>
        <taxon>Actinomycetes</taxon>
        <taxon>Streptosporangiales</taxon>
        <taxon>Streptosporangiaceae</taxon>
        <taxon>Acrocarpospora</taxon>
    </lineage>
</organism>
<feature type="domain" description="Nudix hydrolase" evidence="1">
    <location>
        <begin position="26"/>
        <end position="165"/>
    </location>
</feature>
<dbReference type="InterPro" id="IPR015797">
    <property type="entry name" value="NUDIX_hydrolase-like_dom_sf"/>
</dbReference>
<evidence type="ECO:0000313" key="2">
    <source>
        <dbReference type="EMBL" id="GES11080.1"/>
    </source>
</evidence>
<accession>A0A5M3WR55</accession>
<dbReference type="Proteomes" id="UP000331127">
    <property type="component" value="Unassembled WGS sequence"/>
</dbReference>
<dbReference type="OrthoDB" id="67499at2"/>
<dbReference type="SUPFAM" id="SSF55811">
    <property type="entry name" value="Nudix"/>
    <property type="match status" value="1"/>
</dbReference>
<sequence>MLIDIYNDRNQHIGQQDKKIAHEDGLWHRTFSCLAVNPVRTTVLLQKKQPGRYSFDRPDQADFTVGGHYEAGETTPDGIREIREELGIDVPYADLQPLGIRQTAVTLAPGWLEREFQYWHLLPLDLDLEQIPLDDAEVSGLVELDLTAAIDLADGTRPDVPARYLIRDGANRRYTDAPLSRTDLIPGYLEKDTDQLYLRLFIAAHRYLTGERSHLFW</sequence>